<evidence type="ECO:0000256" key="7">
    <source>
        <dbReference type="SAM" id="Phobius"/>
    </source>
</evidence>
<keyword evidence="3" id="KW-1003">Cell membrane</keyword>
<dbReference type="Gene3D" id="1.10.3720.10">
    <property type="entry name" value="MetI-like"/>
    <property type="match status" value="1"/>
</dbReference>
<dbReference type="GO" id="GO:0005886">
    <property type="term" value="C:plasma membrane"/>
    <property type="evidence" value="ECO:0007669"/>
    <property type="project" value="UniProtKB-SubCell"/>
</dbReference>
<dbReference type="InterPro" id="IPR050901">
    <property type="entry name" value="BP-dep_ABC_trans_perm"/>
</dbReference>
<dbReference type="GO" id="GO:0055085">
    <property type="term" value="P:transmembrane transport"/>
    <property type="evidence" value="ECO:0007669"/>
    <property type="project" value="InterPro"/>
</dbReference>
<dbReference type="InterPro" id="IPR000515">
    <property type="entry name" value="MetI-like"/>
</dbReference>
<comment type="subcellular location">
    <subcellularLocation>
        <location evidence="1">Cell membrane</location>
        <topology evidence="1">Multi-pass membrane protein</topology>
    </subcellularLocation>
</comment>
<feature type="transmembrane region" description="Helical" evidence="7">
    <location>
        <begin position="76"/>
        <end position="100"/>
    </location>
</feature>
<evidence type="ECO:0000259" key="8">
    <source>
        <dbReference type="PROSITE" id="PS50928"/>
    </source>
</evidence>
<feature type="transmembrane region" description="Helical" evidence="7">
    <location>
        <begin position="16"/>
        <end position="37"/>
    </location>
</feature>
<dbReference type="EMBL" id="CAEZYX010000021">
    <property type="protein sequence ID" value="CAB4738128.1"/>
    <property type="molecule type" value="Genomic_DNA"/>
</dbReference>
<protein>
    <submittedName>
        <fullName evidence="9">Unannotated protein</fullName>
    </submittedName>
</protein>
<dbReference type="PROSITE" id="PS50928">
    <property type="entry name" value="ABC_TM1"/>
    <property type="match status" value="1"/>
</dbReference>
<keyword evidence="6 7" id="KW-0472">Membrane</keyword>
<evidence type="ECO:0000313" key="9">
    <source>
        <dbReference type="EMBL" id="CAB4738128.1"/>
    </source>
</evidence>
<keyword evidence="5 7" id="KW-1133">Transmembrane helix</keyword>
<dbReference type="AlphaFoldDB" id="A0A6J6STV9"/>
<proteinExistence type="predicted"/>
<feature type="transmembrane region" description="Helical" evidence="7">
    <location>
        <begin position="112"/>
        <end position="133"/>
    </location>
</feature>
<name>A0A6J6STV9_9ZZZZ</name>
<feature type="transmembrane region" description="Helical" evidence="7">
    <location>
        <begin position="193"/>
        <end position="214"/>
    </location>
</feature>
<keyword evidence="2" id="KW-0813">Transport</keyword>
<accession>A0A6J6STV9</accession>
<organism evidence="9">
    <name type="scientific">freshwater metagenome</name>
    <dbReference type="NCBI Taxonomy" id="449393"/>
    <lineage>
        <taxon>unclassified sequences</taxon>
        <taxon>metagenomes</taxon>
        <taxon>ecological metagenomes</taxon>
    </lineage>
</organism>
<evidence type="ECO:0000256" key="3">
    <source>
        <dbReference type="ARBA" id="ARBA00022475"/>
    </source>
</evidence>
<feature type="transmembrane region" description="Helical" evidence="7">
    <location>
        <begin position="247"/>
        <end position="268"/>
    </location>
</feature>
<evidence type="ECO:0000256" key="2">
    <source>
        <dbReference type="ARBA" id="ARBA00022448"/>
    </source>
</evidence>
<sequence length="283" mass="31165">MAIVRGTKLSNRVRAVFRYFTIFLVSLLVIFPLYWMLVTAVQAPEVTLRYPPVLYPIDPNLKGFHAIFFEKQMGRWLINSGFVAILTTAITTALSILGAYALSWFKWRGKVAFGLMLLFTQMLPEALIVIPIFKIYSNFHWTDSLATLSLIHAAFVIPVGVWILKPAFEGIPKEVNEAAQIDGCTPMGILRKIIIPLCSPAILAVGVVAFFASWGEYLIAVTMISTEAKYPASVGLASTMSQLDTPIQTLLSGAIVYGLPPVILYMFIQRFVISGLTAGAIKG</sequence>
<evidence type="ECO:0000256" key="1">
    <source>
        <dbReference type="ARBA" id="ARBA00004651"/>
    </source>
</evidence>
<dbReference type="PANTHER" id="PTHR32243">
    <property type="entry name" value="MALTOSE TRANSPORT SYSTEM PERMEASE-RELATED"/>
    <property type="match status" value="1"/>
</dbReference>
<feature type="domain" description="ABC transmembrane type-1" evidence="8">
    <location>
        <begin position="77"/>
        <end position="268"/>
    </location>
</feature>
<dbReference type="SUPFAM" id="SSF161098">
    <property type="entry name" value="MetI-like"/>
    <property type="match status" value="1"/>
</dbReference>
<evidence type="ECO:0000256" key="4">
    <source>
        <dbReference type="ARBA" id="ARBA00022692"/>
    </source>
</evidence>
<dbReference type="PANTHER" id="PTHR32243:SF18">
    <property type="entry name" value="INNER MEMBRANE ABC TRANSPORTER PERMEASE PROTEIN YCJP"/>
    <property type="match status" value="1"/>
</dbReference>
<reference evidence="9" key="1">
    <citation type="submission" date="2020-05" db="EMBL/GenBank/DDBJ databases">
        <authorList>
            <person name="Chiriac C."/>
            <person name="Salcher M."/>
            <person name="Ghai R."/>
            <person name="Kavagutti S V."/>
        </authorList>
    </citation>
    <scope>NUCLEOTIDE SEQUENCE</scope>
</reference>
<feature type="transmembrane region" description="Helical" evidence="7">
    <location>
        <begin position="145"/>
        <end position="164"/>
    </location>
</feature>
<dbReference type="Pfam" id="PF00528">
    <property type="entry name" value="BPD_transp_1"/>
    <property type="match status" value="1"/>
</dbReference>
<evidence type="ECO:0000256" key="5">
    <source>
        <dbReference type="ARBA" id="ARBA00022989"/>
    </source>
</evidence>
<gene>
    <name evidence="9" type="ORF">UFOPK2802_00365</name>
</gene>
<dbReference type="CDD" id="cd06261">
    <property type="entry name" value="TM_PBP2"/>
    <property type="match status" value="1"/>
</dbReference>
<evidence type="ECO:0000256" key="6">
    <source>
        <dbReference type="ARBA" id="ARBA00023136"/>
    </source>
</evidence>
<dbReference type="InterPro" id="IPR035906">
    <property type="entry name" value="MetI-like_sf"/>
</dbReference>
<keyword evidence="4 7" id="KW-0812">Transmembrane</keyword>